<dbReference type="InterPro" id="IPR048131">
    <property type="entry name" value="HAEPLYID-like"/>
</dbReference>
<accession>A0A840TRR4</accession>
<evidence type="ECO:0008006" key="3">
    <source>
        <dbReference type="Google" id="ProtNLM"/>
    </source>
</evidence>
<sequence length="292" mass="33922">MVKIVQVVFLSVWAVGSVWAQIVPGSEGVEKEVLDSLFVEEVENSRTPDKVLHAEPLYIDLIRDLGARKGEREWNVGMGLTDNQQFDRYEALIEYEWAPANRLGLEVELPFTFYSTRYGDTNTQAPASKLDGIKTAIQWSFFVSEKWKTSLAVGYINELTLPVFKQYGEGTFFSGNVYNPFFVAAKRWGNRFHTLVYAGPHYRHQFKERTVHTEWQINTNFHYMVPGTRNFIGIEFNKELEHHNFDMVMRPQMRVGISENLLIGIVTGIPLNRQNHRLSTFLRLIYEPREHK</sequence>
<gene>
    <name evidence="1" type="ORF">HNQ92_004772</name>
</gene>
<dbReference type="NCBIfam" id="NF041634">
    <property type="entry name" value="HAEPLYID"/>
    <property type="match status" value="1"/>
</dbReference>
<keyword evidence="2" id="KW-1185">Reference proteome</keyword>
<organism evidence="1 2">
    <name type="scientific">Rhabdobacter roseus</name>
    <dbReference type="NCBI Taxonomy" id="1655419"/>
    <lineage>
        <taxon>Bacteria</taxon>
        <taxon>Pseudomonadati</taxon>
        <taxon>Bacteroidota</taxon>
        <taxon>Cytophagia</taxon>
        <taxon>Cytophagales</taxon>
        <taxon>Cytophagaceae</taxon>
        <taxon>Rhabdobacter</taxon>
    </lineage>
</organism>
<proteinExistence type="predicted"/>
<reference evidence="1 2" key="1">
    <citation type="submission" date="2020-08" db="EMBL/GenBank/DDBJ databases">
        <title>Genomic Encyclopedia of Type Strains, Phase IV (KMG-IV): sequencing the most valuable type-strain genomes for metagenomic binning, comparative biology and taxonomic classification.</title>
        <authorList>
            <person name="Goeker M."/>
        </authorList>
    </citation>
    <scope>NUCLEOTIDE SEQUENCE [LARGE SCALE GENOMIC DNA]</scope>
    <source>
        <strain evidence="1 2">DSM 105074</strain>
    </source>
</reference>
<comment type="caution">
    <text evidence="1">The sequence shown here is derived from an EMBL/GenBank/DDBJ whole genome shotgun (WGS) entry which is preliminary data.</text>
</comment>
<dbReference type="AlphaFoldDB" id="A0A840TRR4"/>
<evidence type="ECO:0000313" key="1">
    <source>
        <dbReference type="EMBL" id="MBB5286611.1"/>
    </source>
</evidence>
<protein>
    <recommendedName>
        <fullName evidence="3">Phosphoribosylformylglycinamidine synthase</fullName>
    </recommendedName>
</protein>
<dbReference type="Proteomes" id="UP000557307">
    <property type="component" value="Unassembled WGS sequence"/>
</dbReference>
<name>A0A840TRR4_9BACT</name>
<evidence type="ECO:0000313" key="2">
    <source>
        <dbReference type="Proteomes" id="UP000557307"/>
    </source>
</evidence>
<dbReference type="EMBL" id="JACHGF010000010">
    <property type="protein sequence ID" value="MBB5286611.1"/>
    <property type="molecule type" value="Genomic_DNA"/>
</dbReference>